<keyword evidence="12" id="KW-1133">Transmembrane helix</keyword>
<evidence type="ECO:0000256" key="1">
    <source>
        <dbReference type="ARBA" id="ARBA00004479"/>
    </source>
</evidence>
<dbReference type="GO" id="GO:0005524">
    <property type="term" value="F:ATP binding"/>
    <property type="evidence" value="ECO:0007669"/>
    <property type="project" value="UniProtKB-UniRule"/>
</dbReference>
<dbReference type="InterPro" id="IPR008271">
    <property type="entry name" value="Ser/Thr_kinase_AS"/>
</dbReference>
<feature type="domain" description="Protein kinase" evidence="20">
    <location>
        <begin position="637"/>
        <end position="913"/>
    </location>
</feature>
<keyword evidence="22" id="KW-1185">Reference proteome</keyword>
<dbReference type="Gene3D" id="3.30.200.20">
    <property type="entry name" value="Phosphorylase Kinase, domain 1"/>
    <property type="match status" value="1"/>
</dbReference>
<dbReference type="Proteomes" id="UP001054252">
    <property type="component" value="Unassembled WGS sequence"/>
</dbReference>
<sequence length="928" mass="105608">MNMVRSLMSKSGLPKEFWPEAINWSVHILNRSPTSPLPDLTLEEAWSGRRPTVDYFRIFGSIAYAHVPDQKRSKLDDKREKCIFLGVSDQSKAYRLYNPLTKKVIISRDNSEGQTSTDLEVSRQTTEESLPIEIELNIGGSLPTTPELEFGTSSRPQHKKRRPTWLEDYEVTDLPQDDVPVNHFALFVDCDSLTYEEAVKEEKWQKAMAEEIGSIERNQTWELTDLPEGHKTIGVKWIYKTKLKENGAVDKFKARLVAKGYKQEFGIDYQEVFAPVARMDTIRLVIALAAQNSWPIYQLDVKFAFLHGICKNRFQMKNCNSVTTPIDKGVKLMKDPRGKSVDSKLYKQIVGSLMYLIATRPDIMHGILDYSTRRVTRQISQALQTVIMLEIWMTEKALLVQPSNFLEIQFYMGEASIYMDFNEGLGSCGFNSYCTIDSNARPNCECLPGFIFSDPNNKFNGCIQDRIQECNMGPSKVEDLYDMHELPNTFWPTSVNFEWTPSNEDECRQSCLYDCQCVVAVLREGGCSKKKKLPLTNGMVTKRINGKAFVKVARSINASSFPSPEGPGPQKKDQSSVIRVGSFLLGGSAFINFLHITAGSILAIWSCNKRQKPDQISSTLESNPRPFTYQDLAEATDGFKEELGRGAFGTVYKGVLRFAHSTIIPIAVKKLDKLMQEVEKEFKTEVNAIAKTHHKNLVSLIGFCEEGLHKLLVYEFMSNGTLASLLYGDCRPEWKSRTQWAFEIARGLVYLHEECSIPIIHCDIKPQNILLDDSFTARISDFGLAKLLMSDQTRTTTAIRGTKGYVAPEWFRNTPITTKIDVYSYGVMLLEIICCRKNYEVERENEDEVILTDWVYDCYKKKRLDRVVENDEEAINDMTKVERLVMVAIWCIQEDPSLRPSMRKVTKMLEGVVQVPMPPCPTPFTSSC</sequence>
<evidence type="ECO:0000259" key="20">
    <source>
        <dbReference type="PROSITE" id="PS50011"/>
    </source>
</evidence>
<name>A0AAV5HMQ2_9ROSI</name>
<evidence type="ECO:0000256" key="4">
    <source>
        <dbReference type="ARBA" id="ARBA00022536"/>
    </source>
</evidence>
<evidence type="ECO:0000256" key="19">
    <source>
        <dbReference type="PROSITE-ProRule" id="PRU10141"/>
    </source>
</evidence>
<dbReference type="PROSITE" id="PS00108">
    <property type="entry name" value="PROTEIN_KINASE_ST"/>
    <property type="match status" value="1"/>
</dbReference>
<comment type="catalytic activity">
    <reaction evidence="17">
        <text>L-threonyl-[protein] + ATP = O-phospho-L-threonyl-[protein] + ADP + H(+)</text>
        <dbReference type="Rhea" id="RHEA:46608"/>
        <dbReference type="Rhea" id="RHEA-COMP:11060"/>
        <dbReference type="Rhea" id="RHEA-COMP:11605"/>
        <dbReference type="ChEBI" id="CHEBI:15378"/>
        <dbReference type="ChEBI" id="CHEBI:30013"/>
        <dbReference type="ChEBI" id="CHEBI:30616"/>
        <dbReference type="ChEBI" id="CHEBI:61977"/>
        <dbReference type="ChEBI" id="CHEBI:456216"/>
        <dbReference type="EC" id="2.7.11.1"/>
    </reaction>
</comment>
<evidence type="ECO:0000313" key="22">
    <source>
        <dbReference type="Proteomes" id="UP001054252"/>
    </source>
</evidence>
<keyword evidence="11 19" id="KW-0067">ATP-binding</keyword>
<evidence type="ECO:0000256" key="13">
    <source>
        <dbReference type="ARBA" id="ARBA00023136"/>
    </source>
</evidence>
<dbReference type="GO" id="GO:0016020">
    <property type="term" value="C:membrane"/>
    <property type="evidence" value="ECO:0007669"/>
    <property type="project" value="UniProtKB-SubCell"/>
</dbReference>
<dbReference type="AlphaFoldDB" id="A0AAV5HMQ2"/>
<dbReference type="PANTHER" id="PTHR47976">
    <property type="entry name" value="G-TYPE LECTIN S-RECEPTOR-LIKE SERINE/THREONINE-PROTEIN KINASE SD2-5"/>
    <property type="match status" value="1"/>
</dbReference>
<dbReference type="SMART" id="SM00220">
    <property type="entry name" value="S_TKc"/>
    <property type="match status" value="1"/>
</dbReference>
<keyword evidence="10" id="KW-0418">Kinase</keyword>
<accession>A0AAV5HMQ2</accession>
<keyword evidence="6" id="KW-0812">Transmembrane</keyword>
<evidence type="ECO:0000256" key="3">
    <source>
        <dbReference type="ARBA" id="ARBA00022527"/>
    </source>
</evidence>
<dbReference type="PROSITE" id="PS50011">
    <property type="entry name" value="PROTEIN_KINASE_DOM"/>
    <property type="match status" value="1"/>
</dbReference>
<comment type="caution">
    <text evidence="21">The sequence shown here is derived from an EMBL/GenBank/DDBJ whole genome shotgun (WGS) entry which is preliminary data.</text>
</comment>
<organism evidence="21 22">
    <name type="scientific">Rubroshorea leprosula</name>
    <dbReference type="NCBI Taxonomy" id="152421"/>
    <lineage>
        <taxon>Eukaryota</taxon>
        <taxon>Viridiplantae</taxon>
        <taxon>Streptophyta</taxon>
        <taxon>Embryophyta</taxon>
        <taxon>Tracheophyta</taxon>
        <taxon>Spermatophyta</taxon>
        <taxon>Magnoliopsida</taxon>
        <taxon>eudicotyledons</taxon>
        <taxon>Gunneridae</taxon>
        <taxon>Pentapetalae</taxon>
        <taxon>rosids</taxon>
        <taxon>malvids</taxon>
        <taxon>Malvales</taxon>
        <taxon>Dipterocarpaceae</taxon>
        <taxon>Rubroshorea</taxon>
    </lineage>
</organism>
<dbReference type="Pfam" id="PF07727">
    <property type="entry name" value="RVT_2"/>
    <property type="match status" value="1"/>
</dbReference>
<evidence type="ECO:0000256" key="5">
    <source>
        <dbReference type="ARBA" id="ARBA00022679"/>
    </source>
</evidence>
<dbReference type="FunFam" id="3.30.200.20:FF:000059">
    <property type="entry name" value="S-receptor-like serine/threonine-protein kinase"/>
    <property type="match status" value="1"/>
</dbReference>
<keyword evidence="9 19" id="KW-0547">Nucleotide-binding</keyword>
<dbReference type="SUPFAM" id="SSF56112">
    <property type="entry name" value="Protein kinase-like (PK-like)"/>
    <property type="match status" value="1"/>
</dbReference>
<dbReference type="Gene3D" id="1.10.510.10">
    <property type="entry name" value="Transferase(Phosphotransferase) domain 1"/>
    <property type="match status" value="1"/>
</dbReference>
<dbReference type="InterPro" id="IPR057670">
    <property type="entry name" value="SH3_retrovirus"/>
</dbReference>
<dbReference type="FunFam" id="1.10.510.10:FF:000237">
    <property type="entry name" value="G-type lectin S-receptor-like serine/threonine-protein kinase"/>
    <property type="match status" value="1"/>
</dbReference>
<evidence type="ECO:0000256" key="11">
    <source>
        <dbReference type="ARBA" id="ARBA00022840"/>
    </source>
</evidence>
<gene>
    <name evidence="21" type="ORF">SLEP1_g2133</name>
</gene>
<proteinExistence type="predicted"/>
<reference evidence="21 22" key="1">
    <citation type="journal article" date="2021" name="Commun. Biol.">
        <title>The genome of Shorea leprosula (Dipterocarpaceae) highlights the ecological relevance of drought in aseasonal tropical rainforests.</title>
        <authorList>
            <person name="Ng K.K.S."/>
            <person name="Kobayashi M.J."/>
            <person name="Fawcett J.A."/>
            <person name="Hatakeyama M."/>
            <person name="Paape T."/>
            <person name="Ng C.H."/>
            <person name="Ang C.C."/>
            <person name="Tnah L.H."/>
            <person name="Lee C.T."/>
            <person name="Nishiyama T."/>
            <person name="Sese J."/>
            <person name="O'Brien M.J."/>
            <person name="Copetti D."/>
            <person name="Mohd Noor M.I."/>
            <person name="Ong R.C."/>
            <person name="Putra M."/>
            <person name="Sireger I.Z."/>
            <person name="Indrioko S."/>
            <person name="Kosugi Y."/>
            <person name="Izuno A."/>
            <person name="Isagi Y."/>
            <person name="Lee S.L."/>
            <person name="Shimizu K.K."/>
        </authorList>
    </citation>
    <scope>NUCLEOTIDE SEQUENCE [LARGE SCALE GENOMIC DNA]</scope>
    <source>
        <strain evidence="21">214</strain>
    </source>
</reference>
<dbReference type="PANTHER" id="PTHR47976:SF116">
    <property type="entry name" value="RECEPTOR-LIKE SERINE_THREONINE-PROTEIN KINASE"/>
    <property type="match status" value="1"/>
</dbReference>
<keyword evidence="15" id="KW-0675">Receptor</keyword>
<dbReference type="InterPro" id="IPR017441">
    <property type="entry name" value="Protein_kinase_ATP_BS"/>
</dbReference>
<evidence type="ECO:0000256" key="6">
    <source>
        <dbReference type="ARBA" id="ARBA00022692"/>
    </source>
</evidence>
<evidence type="ECO:0000256" key="10">
    <source>
        <dbReference type="ARBA" id="ARBA00022777"/>
    </source>
</evidence>
<keyword evidence="5" id="KW-0808">Transferase</keyword>
<comment type="catalytic activity">
    <reaction evidence="18">
        <text>L-seryl-[protein] + ATP = O-phospho-L-seryl-[protein] + ADP + H(+)</text>
        <dbReference type="Rhea" id="RHEA:17989"/>
        <dbReference type="Rhea" id="RHEA-COMP:9863"/>
        <dbReference type="Rhea" id="RHEA-COMP:11604"/>
        <dbReference type="ChEBI" id="CHEBI:15378"/>
        <dbReference type="ChEBI" id="CHEBI:29999"/>
        <dbReference type="ChEBI" id="CHEBI:30616"/>
        <dbReference type="ChEBI" id="CHEBI:83421"/>
        <dbReference type="ChEBI" id="CHEBI:456216"/>
        <dbReference type="EC" id="2.7.11.1"/>
    </reaction>
</comment>
<evidence type="ECO:0000256" key="14">
    <source>
        <dbReference type="ARBA" id="ARBA00023157"/>
    </source>
</evidence>
<evidence type="ECO:0000256" key="15">
    <source>
        <dbReference type="ARBA" id="ARBA00023170"/>
    </source>
</evidence>
<dbReference type="InterPro" id="IPR051343">
    <property type="entry name" value="G-type_lectin_kinases/EP1-like"/>
</dbReference>
<dbReference type="InterPro" id="IPR011009">
    <property type="entry name" value="Kinase-like_dom_sf"/>
</dbReference>
<protein>
    <recommendedName>
        <fullName evidence="2">non-specific serine/threonine protein kinase</fullName>
        <ecNumber evidence="2">2.7.11.1</ecNumber>
    </recommendedName>
</protein>
<keyword evidence="13" id="KW-0472">Membrane</keyword>
<dbReference type="InterPro" id="IPR000719">
    <property type="entry name" value="Prot_kinase_dom"/>
</dbReference>
<dbReference type="EMBL" id="BPVZ01000002">
    <property type="protein sequence ID" value="GKU87792.1"/>
    <property type="molecule type" value="Genomic_DNA"/>
</dbReference>
<evidence type="ECO:0000256" key="7">
    <source>
        <dbReference type="ARBA" id="ARBA00022729"/>
    </source>
</evidence>
<comment type="subcellular location">
    <subcellularLocation>
        <location evidence="1">Membrane</location>
        <topology evidence="1">Single-pass type I membrane protein</topology>
    </subcellularLocation>
</comment>
<evidence type="ECO:0000256" key="12">
    <source>
        <dbReference type="ARBA" id="ARBA00022989"/>
    </source>
</evidence>
<evidence type="ECO:0000313" key="21">
    <source>
        <dbReference type="EMBL" id="GKU87792.1"/>
    </source>
</evidence>
<dbReference type="CDD" id="cd14066">
    <property type="entry name" value="STKc_IRAK"/>
    <property type="match status" value="1"/>
</dbReference>
<evidence type="ECO:0000256" key="18">
    <source>
        <dbReference type="ARBA" id="ARBA00048679"/>
    </source>
</evidence>
<dbReference type="Pfam" id="PF25597">
    <property type="entry name" value="SH3_retrovirus"/>
    <property type="match status" value="1"/>
</dbReference>
<keyword evidence="7" id="KW-0732">Signal</keyword>
<dbReference type="GO" id="GO:0004674">
    <property type="term" value="F:protein serine/threonine kinase activity"/>
    <property type="evidence" value="ECO:0007669"/>
    <property type="project" value="UniProtKB-KW"/>
</dbReference>
<dbReference type="Pfam" id="PF00069">
    <property type="entry name" value="Pkinase"/>
    <property type="match status" value="1"/>
</dbReference>
<dbReference type="PROSITE" id="PS00107">
    <property type="entry name" value="PROTEIN_KINASE_ATP"/>
    <property type="match status" value="1"/>
</dbReference>
<dbReference type="EC" id="2.7.11.1" evidence="2"/>
<evidence type="ECO:0000256" key="16">
    <source>
        <dbReference type="ARBA" id="ARBA00023180"/>
    </source>
</evidence>
<dbReference type="InterPro" id="IPR013103">
    <property type="entry name" value="RVT_2"/>
</dbReference>
<feature type="binding site" evidence="19">
    <location>
        <position position="670"/>
    </location>
    <ligand>
        <name>ATP</name>
        <dbReference type="ChEBI" id="CHEBI:30616"/>
    </ligand>
</feature>
<evidence type="ECO:0000256" key="8">
    <source>
        <dbReference type="ARBA" id="ARBA00022734"/>
    </source>
</evidence>
<keyword evidence="3" id="KW-0723">Serine/threonine-protein kinase</keyword>
<evidence type="ECO:0000256" key="17">
    <source>
        <dbReference type="ARBA" id="ARBA00047899"/>
    </source>
</evidence>
<keyword evidence="14" id="KW-1015">Disulfide bond</keyword>
<dbReference type="GO" id="GO:0030246">
    <property type="term" value="F:carbohydrate binding"/>
    <property type="evidence" value="ECO:0007669"/>
    <property type="project" value="UniProtKB-KW"/>
</dbReference>
<keyword evidence="8" id="KW-0430">Lectin</keyword>
<evidence type="ECO:0000256" key="2">
    <source>
        <dbReference type="ARBA" id="ARBA00012513"/>
    </source>
</evidence>
<keyword evidence="4" id="KW-0245">EGF-like domain</keyword>
<evidence type="ECO:0000256" key="9">
    <source>
        <dbReference type="ARBA" id="ARBA00022741"/>
    </source>
</evidence>
<keyword evidence="16" id="KW-0325">Glycoprotein</keyword>